<keyword evidence="7 8" id="KW-0131">Cell cycle</keyword>
<dbReference type="EMBL" id="JAAATY010000001">
    <property type="protein sequence ID" value="NRN63562.1"/>
    <property type="molecule type" value="Genomic_DNA"/>
</dbReference>
<keyword evidence="7 8" id="KW-0573">Peptidoglycan synthesis</keyword>
<name>A0ABX2EX36_9PSEU</name>
<dbReference type="Gene3D" id="3.40.50.720">
    <property type="entry name" value="NAD(P)-binding Rossmann-like Domain"/>
    <property type="match status" value="1"/>
</dbReference>
<accession>A0ABX2EX36</accession>
<dbReference type="SUPFAM" id="SSF51984">
    <property type="entry name" value="MurCD N-terminal domain"/>
    <property type="match status" value="1"/>
</dbReference>
<comment type="catalytic activity">
    <reaction evidence="7 8">
        <text>UDP-N-acetyl-alpha-D-muramoyl-L-alanine + D-glutamate + ATP = UDP-N-acetyl-alpha-D-muramoyl-L-alanyl-D-glutamate + ADP + phosphate + H(+)</text>
        <dbReference type="Rhea" id="RHEA:16429"/>
        <dbReference type="ChEBI" id="CHEBI:15378"/>
        <dbReference type="ChEBI" id="CHEBI:29986"/>
        <dbReference type="ChEBI" id="CHEBI:30616"/>
        <dbReference type="ChEBI" id="CHEBI:43474"/>
        <dbReference type="ChEBI" id="CHEBI:83898"/>
        <dbReference type="ChEBI" id="CHEBI:83900"/>
        <dbReference type="ChEBI" id="CHEBI:456216"/>
        <dbReference type="EC" id="6.3.2.9"/>
    </reaction>
</comment>
<evidence type="ECO:0000259" key="10">
    <source>
        <dbReference type="Pfam" id="PF08245"/>
    </source>
</evidence>
<sequence length="441" mass="46197">MATAEWRDRNVLVAGAGVTGRSTVAALAELGAVVTVTDGRPEALTDFGDMARPGLTQPPPGTDLVVTSPGWKPASPLLVAAASMGIEVIGEVELAWRLSQRLSPGQAWLAVTGTDGKTTTVGMLESILLASGAKAVACGNVGLPVIDAVRDGYDVLAVELSSYQLYWQTSLAVDAAVVLNLAEDHLEWHGTVEEYAAAKAKIYRGAKTRIYNADDEWSVQLADGGEGFTVGEPGPNRFGVVDGWLVDDGTRMCPVDEVRPPGPHNVSNALAAAALARAYGVTPEAVREGLRNYQPPPHRVQFVGEIDGVAYVNDSKATNTHAAGGSLMAYDRVVWIAGGLLHGAEVDELVASVAGRLRGVVLLGADQEVFAQAMGRHAPEVPVKRLGSGDDEPMTAAVRAARELARPGDVVLLAPAAKSHDMFSSYVHRGEAFTKAVQASA</sequence>
<comment type="caution">
    <text evidence="11">The sequence shown here is derived from an EMBL/GenBank/DDBJ whole genome shotgun (WGS) entry which is preliminary data.</text>
</comment>
<keyword evidence="7 8" id="KW-0133">Cell shape</keyword>
<dbReference type="Pfam" id="PF02875">
    <property type="entry name" value="Mur_ligase_C"/>
    <property type="match status" value="1"/>
</dbReference>
<gene>
    <name evidence="7" type="primary">murD</name>
    <name evidence="11" type="ORF">GC106_7630</name>
</gene>
<keyword evidence="3 7" id="KW-0963">Cytoplasm</keyword>
<keyword evidence="6 7" id="KW-0067">ATP-binding</keyword>
<dbReference type="GO" id="GO:0016874">
    <property type="term" value="F:ligase activity"/>
    <property type="evidence" value="ECO:0007669"/>
    <property type="project" value="UniProtKB-KW"/>
</dbReference>
<evidence type="ECO:0000256" key="2">
    <source>
        <dbReference type="ARBA" id="ARBA00004752"/>
    </source>
</evidence>
<comment type="subcellular location">
    <subcellularLocation>
        <location evidence="1 7 8">Cytoplasm</location>
    </subcellularLocation>
</comment>
<dbReference type="InterPro" id="IPR004101">
    <property type="entry name" value="Mur_ligase_C"/>
</dbReference>
<keyword evidence="7 8" id="KW-0961">Cell wall biogenesis/degradation</keyword>
<evidence type="ECO:0000256" key="4">
    <source>
        <dbReference type="ARBA" id="ARBA00022598"/>
    </source>
</evidence>
<dbReference type="PANTHER" id="PTHR43692">
    <property type="entry name" value="UDP-N-ACETYLMURAMOYLALANINE--D-GLUTAMATE LIGASE"/>
    <property type="match status" value="1"/>
</dbReference>
<comment type="pathway">
    <text evidence="2 7 8">Cell wall biogenesis; peptidoglycan biosynthesis.</text>
</comment>
<dbReference type="HAMAP" id="MF_00639">
    <property type="entry name" value="MurD"/>
    <property type="match status" value="1"/>
</dbReference>
<dbReference type="Proteomes" id="UP000763557">
    <property type="component" value="Unassembled WGS sequence"/>
</dbReference>
<dbReference type="InterPro" id="IPR036615">
    <property type="entry name" value="Mur_ligase_C_dom_sf"/>
</dbReference>
<keyword evidence="12" id="KW-1185">Reference proteome</keyword>
<dbReference type="InterPro" id="IPR005762">
    <property type="entry name" value="MurD"/>
</dbReference>
<dbReference type="EC" id="6.3.2.9" evidence="7 8"/>
<feature type="domain" description="Mur ligase C-terminal" evidence="9">
    <location>
        <begin position="298"/>
        <end position="416"/>
    </location>
</feature>
<dbReference type="SUPFAM" id="SSF53244">
    <property type="entry name" value="MurD-like peptide ligases, peptide-binding domain"/>
    <property type="match status" value="1"/>
</dbReference>
<evidence type="ECO:0000256" key="7">
    <source>
        <dbReference type="HAMAP-Rule" id="MF_00639"/>
    </source>
</evidence>
<proteinExistence type="inferred from homology"/>
<feature type="domain" description="Mur ligase central" evidence="10">
    <location>
        <begin position="111"/>
        <end position="276"/>
    </location>
</feature>
<evidence type="ECO:0000256" key="8">
    <source>
        <dbReference type="RuleBase" id="RU003664"/>
    </source>
</evidence>
<dbReference type="SUPFAM" id="SSF53623">
    <property type="entry name" value="MurD-like peptide ligases, catalytic domain"/>
    <property type="match status" value="1"/>
</dbReference>
<dbReference type="Gene3D" id="3.40.1190.10">
    <property type="entry name" value="Mur-like, catalytic domain"/>
    <property type="match status" value="1"/>
</dbReference>
<dbReference type="InterPro" id="IPR013221">
    <property type="entry name" value="Mur_ligase_cen"/>
</dbReference>
<keyword evidence="5 7" id="KW-0547">Nucleotide-binding</keyword>
<evidence type="ECO:0000256" key="5">
    <source>
        <dbReference type="ARBA" id="ARBA00022741"/>
    </source>
</evidence>
<dbReference type="RefSeq" id="WP_173124367.1">
    <property type="nucleotide sequence ID" value="NZ_CBCSGW010000019.1"/>
</dbReference>
<dbReference type="InterPro" id="IPR036565">
    <property type="entry name" value="Mur-like_cat_sf"/>
</dbReference>
<comment type="similarity">
    <text evidence="7">Belongs to the MurCDEF family.</text>
</comment>
<keyword evidence="7 8" id="KW-0132">Cell division</keyword>
<dbReference type="NCBIfam" id="TIGR01087">
    <property type="entry name" value="murD"/>
    <property type="match status" value="1"/>
</dbReference>
<evidence type="ECO:0000259" key="9">
    <source>
        <dbReference type="Pfam" id="PF02875"/>
    </source>
</evidence>
<keyword evidence="4 7" id="KW-0436">Ligase</keyword>
<feature type="binding site" evidence="7">
    <location>
        <begin position="113"/>
        <end position="119"/>
    </location>
    <ligand>
        <name>ATP</name>
        <dbReference type="ChEBI" id="CHEBI:30616"/>
    </ligand>
</feature>
<evidence type="ECO:0000313" key="11">
    <source>
        <dbReference type="EMBL" id="NRN63562.1"/>
    </source>
</evidence>
<protein>
    <recommendedName>
        <fullName evidence="7 8">UDP-N-acetylmuramoylalanine--D-glutamate ligase</fullName>
        <ecNumber evidence="7 8">6.3.2.9</ecNumber>
    </recommendedName>
    <alternativeName>
        <fullName evidence="7">D-glutamic acid-adding enzyme</fullName>
    </alternativeName>
    <alternativeName>
        <fullName evidence="7">UDP-N-acetylmuramoyl-L-alanyl-D-glutamate synthetase</fullName>
    </alternativeName>
</protein>
<dbReference type="PANTHER" id="PTHR43692:SF1">
    <property type="entry name" value="UDP-N-ACETYLMURAMOYLALANINE--D-GLUTAMATE LIGASE"/>
    <property type="match status" value="1"/>
</dbReference>
<dbReference type="Gene3D" id="3.90.190.20">
    <property type="entry name" value="Mur ligase, C-terminal domain"/>
    <property type="match status" value="1"/>
</dbReference>
<dbReference type="Pfam" id="PF08245">
    <property type="entry name" value="Mur_ligase_M"/>
    <property type="match status" value="1"/>
</dbReference>
<reference evidence="11 12" key="1">
    <citation type="submission" date="2020-01" db="EMBL/GenBank/DDBJ databases">
        <title>Kibdelosporangium persica a novel Actinomycetes from a hot desert in Iran.</title>
        <authorList>
            <person name="Safaei N."/>
            <person name="Zaburannyi N."/>
            <person name="Mueller R."/>
            <person name="Wink J."/>
        </authorList>
    </citation>
    <scope>NUCLEOTIDE SEQUENCE [LARGE SCALE GENOMIC DNA]</scope>
    <source>
        <strain evidence="11 12">4NS15</strain>
    </source>
</reference>
<evidence type="ECO:0000256" key="3">
    <source>
        <dbReference type="ARBA" id="ARBA00022490"/>
    </source>
</evidence>
<comment type="function">
    <text evidence="7 8">Cell wall formation. Catalyzes the addition of glutamate to the nucleotide precursor UDP-N-acetylmuramoyl-L-alanine (UMA).</text>
</comment>
<evidence type="ECO:0000256" key="6">
    <source>
        <dbReference type="ARBA" id="ARBA00022840"/>
    </source>
</evidence>
<organism evidence="11 12">
    <name type="scientific">Kibdelosporangium persicum</name>
    <dbReference type="NCBI Taxonomy" id="2698649"/>
    <lineage>
        <taxon>Bacteria</taxon>
        <taxon>Bacillati</taxon>
        <taxon>Actinomycetota</taxon>
        <taxon>Actinomycetes</taxon>
        <taxon>Pseudonocardiales</taxon>
        <taxon>Pseudonocardiaceae</taxon>
        <taxon>Kibdelosporangium</taxon>
    </lineage>
</organism>
<evidence type="ECO:0000256" key="1">
    <source>
        <dbReference type="ARBA" id="ARBA00004496"/>
    </source>
</evidence>
<evidence type="ECO:0000313" key="12">
    <source>
        <dbReference type="Proteomes" id="UP000763557"/>
    </source>
</evidence>